<evidence type="ECO:0000256" key="3">
    <source>
        <dbReference type="ARBA" id="ARBA00023163"/>
    </source>
</evidence>
<dbReference type="PROSITE" id="PS51077">
    <property type="entry name" value="HTH_ICLR"/>
    <property type="match status" value="1"/>
</dbReference>
<name>A0ABY4E3B3_9NEIS</name>
<feature type="domain" description="IclR-ED" evidence="5">
    <location>
        <begin position="82"/>
        <end position="269"/>
    </location>
</feature>
<evidence type="ECO:0000313" key="6">
    <source>
        <dbReference type="EMBL" id="UOO87897.1"/>
    </source>
</evidence>
<reference evidence="6 7" key="1">
    <citation type="journal article" date="2022" name="Res Sq">
        <title>Evolution of multicellular longitudinally dividing oral cavity symbionts (Neisseriaceae).</title>
        <authorList>
            <person name="Nyongesa S."/>
            <person name="Weber P."/>
            <person name="Bernet E."/>
            <person name="Pullido F."/>
            <person name="Nieckarz M."/>
            <person name="Delaby M."/>
            <person name="Nieves C."/>
            <person name="Viehboeck T."/>
            <person name="Krause N."/>
            <person name="Rivera-Millot A."/>
            <person name="Nakamura A."/>
            <person name="Vischer N."/>
            <person name="VanNieuwenhze M."/>
            <person name="Brun Y."/>
            <person name="Cava F."/>
            <person name="Bulgheresi S."/>
            <person name="Veyrier F."/>
        </authorList>
    </citation>
    <scope>NUCLEOTIDE SEQUENCE [LARGE SCALE GENOMIC DNA]</scope>
    <source>
        <strain evidence="6 7">SN4</strain>
    </source>
</reference>
<dbReference type="RefSeq" id="WP_058356663.1">
    <property type="nucleotide sequence ID" value="NZ_CABKVG010000009.1"/>
</dbReference>
<dbReference type="SUPFAM" id="SSF55781">
    <property type="entry name" value="GAF domain-like"/>
    <property type="match status" value="1"/>
</dbReference>
<dbReference type="Pfam" id="PF01614">
    <property type="entry name" value="IclR_C"/>
    <property type="match status" value="1"/>
</dbReference>
<dbReference type="PANTHER" id="PTHR30136:SF34">
    <property type="entry name" value="TRANSCRIPTIONAL REGULATOR"/>
    <property type="match status" value="1"/>
</dbReference>
<dbReference type="InterPro" id="IPR036390">
    <property type="entry name" value="WH_DNA-bd_sf"/>
</dbReference>
<dbReference type="InterPro" id="IPR036388">
    <property type="entry name" value="WH-like_DNA-bd_sf"/>
</dbReference>
<organism evidence="6 7">
    <name type="scientific">Vitreoscilla massiliensis</name>
    <dbReference type="NCBI Taxonomy" id="1689272"/>
    <lineage>
        <taxon>Bacteria</taxon>
        <taxon>Pseudomonadati</taxon>
        <taxon>Pseudomonadota</taxon>
        <taxon>Betaproteobacteria</taxon>
        <taxon>Neisseriales</taxon>
        <taxon>Neisseriaceae</taxon>
        <taxon>Vitreoscilla</taxon>
    </lineage>
</organism>
<dbReference type="InterPro" id="IPR029016">
    <property type="entry name" value="GAF-like_dom_sf"/>
</dbReference>
<dbReference type="Pfam" id="PF09339">
    <property type="entry name" value="HTH_IclR"/>
    <property type="match status" value="1"/>
</dbReference>
<dbReference type="PANTHER" id="PTHR30136">
    <property type="entry name" value="HELIX-TURN-HELIX TRANSCRIPTIONAL REGULATOR, ICLR FAMILY"/>
    <property type="match status" value="1"/>
</dbReference>
<dbReference type="Gene3D" id="1.10.10.10">
    <property type="entry name" value="Winged helix-like DNA-binding domain superfamily/Winged helix DNA-binding domain"/>
    <property type="match status" value="1"/>
</dbReference>
<dbReference type="InterPro" id="IPR005471">
    <property type="entry name" value="Tscrpt_reg_IclR_N"/>
</dbReference>
<evidence type="ECO:0000256" key="2">
    <source>
        <dbReference type="ARBA" id="ARBA00023125"/>
    </source>
</evidence>
<evidence type="ECO:0000259" key="5">
    <source>
        <dbReference type="PROSITE" id="PS51078"/>
    </source>
</evidence>
<dbReference type="Proteomes" id="UP000832011">
    <property type="component" value="Chromosome"/>
</dbReference>
<dbReference type="EMBL" id="CP091511">
    <property type="protein sequence ID" value="UOO87897.1"/>
    <property type="molecule type" value="Genomic_DNA"/>
</dbReference>
<evidence type="ECO:0000259" key="4">
    <source>
        <dbReference type="PROSITE" id="PS51077"/>
    </source>
</evidence>
<keyword evidence="2" id="KW-0238">DNA-binding</keyword>
<dbReference type="InterPro" id="IPR050707">
    <property type="entry name" value="HTH_MetabolicPath_Reg"/>
</dbReference>
<dbReference type="SUPFAM" id="SSF46785">
    <property type="entry name" value="Winged helix' DNA-binding domain"/>
    <property type="match status" value="1"/>
</dbReference>
<sequence length="269" mass="30388">MRNTEILHEHTQEIIRYDDFIAGLAKGLQVLECFGYDRQRLNVTQTAERTGLTRTAARRHLKTLKYLGYLDSDGTFYWLTHKVLKFSGAYLSSAHLPKIAQPLLHSLSSQTGMCHSVVILDNHEVITVACSYLASAEKNRVLPYGIHNGNRIAAHTASNGKVILAYMQDQELDTWLTHYPLTRSTKYTVTNADTFKQQLHDIRDQGWCLAAEEHEVSFIGFAVPIFNGAGRVVAGLNTVARSEQYTPEQVINRCLVPMQELAKQLRMLL</sequence>
<accession>A0ABY4E3B3</accession>
<protein>
    <submittedName>
        <fullName evidence="6">Helix-turn-helix domain-containing protein</fullName>
    </submittedName>
</protein>
<dbReference type="InterPro" id="IPR014757">
    <property type="entry name" value="Tscrpt_reg_IclR_C"/>
</dbReference>
<proteinExistence type="predicted"/>
<keyword evidence="7" id="KW-1185">Reference proteome</keyword>
<evidence type="ECO:0000313" key="7">
    <source>
        <dbReference type="Proteomes" id="UP000832011"/>
    </source>
</evidence>
<gene>
    <name evidence="6" type="ORF">LVJ82_10375</name>
</gene>
<evidence type="ECO:0000256" key="1">
    <source>
        <dbReference type="ARBA" id="ARBA00023015"/>
    </source>
</evidence>
<feature type="domain" description="HTH iclR-type" evidence="4">
    <location>
        <begin position="21"/>
        <end position="81"/>
    </location>
</feature>
<keyword evidence="3" id="KW-0804">Transcription</keyword>
<dbReference type="PROSITE" id="PS51078">
    <property type="entry name" value="ICLR_ED"/>
    <property type="match status" value="1"/>
</dbReference>
<dbReference type="Gene3D" id="3.30.450.40">
    <property type="match status" value="1"/>
</dbReference>
<dbReference type="SMART" id="SM00346">
    <property type="entry name" value="HTH_ICLR"/>
    <property type="match status" value="1"/>
</dbReference>
<keyword evidence="1" id="KW-0805">Transcription regulation</keyword>